<dbReference type="KEGG" id="cimi:108308440"/>
<dbReference type="GO" id="GO:0016004">
    <property type="term" value="F:phospholipase activator activity"/>
    <property type="evidence" value="ECO:0007669"/>
    <property type="project" value="Ensembl"/>
</dbReference>
<keyword evidence="4" id="KW-0202">Cytokine</keyword>
<feature type="signal peptide" evidence="9">
    <location>
        <begin position="1"/>
        <end position="23"/>
    </location>
</feature>
<dbReference type="GO" id="GO:0004672">
    <property type="term" value="F:protein kinase activity"/>
    <property type="evidence" value="ECO:0007669"/>
    <property type="project" value="Ensembl"/>
</dbReference>
<dbReference type="CTD" id="6355"/>
<dbReference type="GO" id="GO:0048020">
    <property type="term" value="F:CCR chemokine receptor binding"/>
    <property type="evidence" value="ECO:0007669"/>
    <property type="project" value="TreeGrafter"/>
</dbReference>
<feature type="domain" description="Chemokine interleukin-8-like" evidence="10">
    <location>
        <begin position="31"/>
        <end position="90"/>
    </location>
</feature>
<dbReference type="GO" id="GO:1901741">
    <property type="term" value="P:positive regulation of myoblast fusion"/>
    <property type="evidence" value="ECO:0007669"/>
    <property type="project" value="Ensembl"/>
</dbReference>
<dbReference type="GO" id="GO:0006816">
    <property type="term" value="P:calcium ion transport"/>
    <property type="evidence" value="ECO:0007669"/>
    <property type="project" value="Ensembl"/>
</dbReference>
<dbReference type="GO" id="GO:0030335">
    <property type="term" value="P:positive regulation of cell migration"/>
    <property type="evidence" value="ECO:0007669"/>
    <property type="project" value="TreeGrafter"/>
</dbReference>
<evidence type="ECO:0000256" key="8">
    <source>
        <dbReference type="ARBA" id="ARBA00023198"/>
    </source>
</evidence>
<dbReference type="SMART" id="SM00199">
    <property type="entry name" value="SCY"/>
    <property type="match status" value="1"/>
</dbReference>
<comment type="subcellular location">
    <subcellularLocation>
        <location evidence="1">Secreted</location>
    </subcellularLocation>
</comment>
<evidence type="ECO:0000313" key="12">
    <source>
        <dbReference type="Proteomes" id="UP000233040"/>
    </source>
</evidence>
<dbReference type="Ensembl" id="ENSCCAT00000042369.1">
    <property type="protein sequence ID" value="ENSCCAP00000024853.1"/>
    <property type="gene ID" value="ENSCCAG00000030231.1"/>
</dbReference>
<dbReference type="GO" id="GO:0070098">
    <property type="term" value="P:chemokine-mediated signaling pathway"/>
    <property type="evidence" value="ECO:0007669"/>
    <property type="project" value="TreeGrafter"/>
</dbReference>
<dbReference type="GO" id="GO:0008009">
    <property type="term" value="F:chemokine activity"/>
    <property type="evidence" value="ECO:0007669"/>
    <property type="project" value="InterPro"/>
</dbReference>
<keyword evidence="8" id="KW-0395">Inflammatory response</keyword>
<proteinExistence type="inferred from homology"/>
<dbReference type="Gene3D" id="2.40.50.40">
    <property type="match status" value="1"/>
</dbReference>
<dbReference type="InterPro" id="IPR001811">
    <property type="entry name" value="Chemokine_IL8-like_dom"/>
</dbReference>
<evidence type="ECO:0000256" key="3">
    <source>
        <dbReference type="ARBA" id="ARBA00022500"/>
    </source>
</evidence>
<comment type="similarity">
    <text evidence="2">Belongs to the intercrine beta (chemokine CC) family.</text>
</comment>
<dbReference type="PANTHER" id="PTHR12015:SF209">
    <property type="entry name" value="C-C MOTIF CHEMOKINE 8"/>
    <property type="match status" value="1"/>
</dbReference>
<accession>A0A2K5R9P3</accession>
<dbReference type="GO" id="GO:0006874">
    <property type="term" value="P:intracellular calcium ion homeostasis"/>
    <property type="evidence" value="ECO:0007669"/>
    <property type="project" value="Ensembl"/>
</dbReference>
<dbReference type="GO" id="GO:0044828">
    <property type="term" value="P:host-mediated suppression of viral genome replication"/>
    <property type="evidence" value="ECO:0007669"/>
    <property type="project" value="Ensembl"/>
</dbReference>
<name>A0A2K5R9P3_CEBIM</name>
<gene>
    <name evidence="11" type="primary">CCL8</name>
</gene>
<protein>
    <submittedName>
        <fullName evidence="11">C-C motif chemokine ligand 8</fullName>
    </submittedName>
</protein>
<evidence type="ECO:0000256" key="2">
    <source>
        <dbReference type="ARBA" id="ARBA00010868"/>
    </source>
</evidence>
<sequence length="99" mass="11178">MKVSAALLYLLLMAATFSPQGLAQPDAVSILITCCFNVINTKIPILRLESYTRISNIQCPQEAVIFKTKRGREACDDPKEKWVRDSMKHLDQISQNLKP</sequence>
<dbReference type="Pfam" id="PF00048">
    <property type="entry name" value="IL8"/>
    <property type="match status" value="1"/>
</dbReference>
<dbReference type="GO" id="GO:0045663">
    <property type="term" value="P:positive regulation of myoblast differentiation"/>
    <property type="evidence" value="ECO:0007669"/>
    <property type="project" value="Ensembl"/>
</dbReference>
<dbReference type="GeneID" id="108308440"/>
<keyword evidence="12" id="KW-1185">Reference proteome</keyword>
<evidence type="ECO:0000256" key="4">
    <source>
        <dbReference type="ARBA" id="ARBA00022514"/>
    </source>
</evidence>
<evidence type="ECO:0000259" key="10">
    <source>
        <dbReference type="SMART" id="SM00199"/>
    </source>
</evidence>
<evidence type="ECO:0000256" key="7">
    <source>
        <dbReference type="ARBA" id="ARBA00023157"/>
    </source>
</evidence>
<dbReference type="CDD" id="cd00272">
    <property type="entry name" value="Chemokine_CC"/>
    <property type="match status" value="1"/>
</dbReference>
<dbReference type="GO" id="GO:0006887">
    <property type="term" value="P:exocytosis"/>
    <property type="evidence" value="ECO:0007669"/>
    <property type="project" value="Ensembl"/>
</dbReference>
<dbReference type="PANTHER" id="PTHR12015">
    <property type="entry name" value="SMALL INDUCIBLE CYTOKINE A"/>
    <property type="match status" value="1"/>
</dbReference>
<keyword evidence="3" id="KW-0145">Chemotaxis</keyword>
<dbReference type="GeneTree" id="ENSGT01130000278316"/>
<evidence type="ECO:0000256" key="5">
    <source>
        <dbReference type="ARBA" id="ARBA00022525"/>
    </source>
</evidence>
<dbReference type="OMA" id="SIPVTCC"/>
<dbReference type="GO" id="GO:0061844">
    <property type="term" value="P:antimicrobial humoral immune response mediated by antimicrobial peptide"/>
    <property type="evidence" value="ECO:0007669"/>
    <property type="project" value="TreeGrafter"/>
</dbReference>
<dbReference type="SUPFAM" id="SSF54117">
    <property type="entry name" value="Interleukin 8-like chemokines"/>
    <property type="match status" value="1"/>
</dbReference>
<dbReference type="InterPro" id="IPR039809">
    <property type="entry name" value="Chemokine_b/g/d"/>
</dbReference>
<evidence type="ECO:0000256" key="6">
    <source>
        <dbReference type="ARBA" id="ARBA00022729"/>
    </source>
</evidence>
<evidence type="ECO:0000256" key="9">
    <source>
        <dbReference type="SAM" id="SignalP"/>
    </source>
</evidence>
<organism evidence="11 12">
    <name type="scientific">Cebus imitator</name>
    <name type="common">Panamanian white-faced capuchin</name>
    <name type="synonym">Cebus capucinus imitator</name>
    <dbReference type="NCBI Taxonomy" id="2715852"/>
    <lineage>
        <taxon>Eukaryota</taxon>
        <taxon>Metazoa</taxon>
        <taxon>Chordata</taxon>
        <taxon>Craniata</taxon>
        <taxon>Vertebrata</taxon>
        <taxon>Euteleostomi</taxon>
        <taxon>Mammalia</taxon>
        <taxon>Eutheria</taxon>
        <taxon>Euarchontoglires</taxon>
        <taxon>Primates</taxon>
        <taxon>Haplorrhini</taxon>
        <taxon>Platyrrhini</taxon>
        <taxon>Cebidae</taxon>
        <taxon>Cebinae</taxon>
        <taxon>Cebus</taxon>
    </lineage>
</organism>
<dbReference type="FunFam" id="2.40.50.40:FF:000002">
    <property type="entry name" value="C-C motif chemokine"/>
    <property type="match status" value="1"/>
</dbReference>
<dbReference type="AlphaFoldDB" id="A0A2K5R9P3"/>
<keyword evidence="5" id="KW-0964">Secreted</keyword>
<dbReference type="RefSeq" id="XP_017389736.1">
    <property type="nucleotide sequence ID" value="XM_017534247.1"/>
</dbReference>
<keyword evidence="7" id="KW-1015">Disulfide bond</keyword>
<reference evidence="11" key="1">
    <citation type="submission" date="2025-08" db="UniProtKB">
        <authorList>
            <consortium name="Ensembl"/>
        </authorList>
    </citation>
    <scope>IDENTIFICATION</scope>
</reference>
<dbReference type="GO" id="GO:0048245">
    <property type="term" value="P:eosinophil chemotaxis"/>
    <property type="evidence" value="ECO:0007669"/>
    <property type="project" value="TreeGrafter"/>
</dbReference>
<feature type="chain" id="PRO_5014351146" evidence="9">
    <location>
        <begin position="24"/>
        <end position="99"/>
    </location>
</feature>
<reference evidence="11" key="2">
    <citation type="submission" date="2025-09" db="UniProtKB">
        <authorList>
            <consortium name="Ensembl"/>
        </authorList>
    </citation>
    <scope>IDENTIFICATION</scope>
</reference>
<dbReference type="GO" id="GO:0005615">
    <property type="term" value="C:extracellular space"/>
    <property type="evidence" value="ECO:0007669"/>
    <property type="project" value="UniProtKB-KW"/>
</dbReference>
<dbReference type="Proteomes" id="UP000233040">
    <property type="component" value="Unassembled WGS sequence"/>
</dbReference>
<dbReference type="STRING" id="9516.ENSCCAP00000024853"/>
<dbReference type="GO" id="GO:0007267">
    <property type="term" value="P:cell-cell signaling"/>
    <property type="evidence" value="ECO:0007669"/>
    <property type="project" value="Ensembl"/>
</dbReference>
<evidence type="ECO:0000256" key="1">
    <source>
        <dbReference type="ARBA" id="ARBA00004613"/>
    </source>
</evidence>
<dbReference type="InterPro" id="IPR036048">
    <property type="entry name" value="Interleukin_8-like_sf"/>
</dbReference>
<evidence type="ECO:0000313" key="11">
    <source>
        <dbReference type="Ensembl" id="ENSCCAP00000024853.1"/>
    </source>
</evidence>
<keyword evidence="6 9" id="KW-0732">Signal</keyword>
<dbReference type="GO" id="GO:0006954">
    <property type="term" value="P:inflammatory response"/>
    <property type="evidence" value="ECO:0007669"/>
    <property type="project" value="UniProtKB-KW"/>
</dbReference>